<sequence>MLETMSSHAMSAHHGTDVLGLAERRLNWLQARESVLAGNVANANTPGYVAKDVTPFIGVLENQMAMTLAQTEPGHMAGRNETARTGRSGVGTSRDGNEVRLENELEKVADTNDQQRLVTTAYTAYIAMYSAVLGTNA</sequence>
<dbReference type="AlphaFoldDB" id="A0A4Y3TVI2"/>
<dbReference type="InterPro" id="IPR001444">
    <property type="entry name" value="Flag_bb_rod_N"/>
</dbReference>
<protein>
    <recommendedName>
        <fullName evidence="3">Flagellar basal body rod protein N-terminal domain-containing protein</fullName>
    </recommendedName>
</protein>
<reference evidence="4 5" key="1">
    <citation type="submission" date="2019-06" db="EMBL/GenBank/DDBJ databases">
        <title>Whole genome shotgun sequence of Acetobacter peroxydans NBRC 13755.</title>
        <authorList>
            <person name="Hosoyama A."/>
            <person name="Uohara A."/>
            <person name="Ohji S."/>
            <person name="Ichikawa N."/>
        </authorList>
    </citation>
    <scope>NUCLEOTIDE SEQUENCE [LARGE SCALE GENOMIC DNA]</scope>
    <source>
        <strain evidence="4 5">NBRC 13755</strain>
    </source>
</reference>
<dbReference type="EMBL" id="BJMV01000008">
    <property type="protein sequence ID" value="GEB85852.1"/>
    <property type="molecule type" value="Genomic_DNA"/>
</dbReference>
<accession>A0A4Y3TVI2</accession>
<evidence type="ECO:0000259" key="3">
    <source>
        <dbReference type="Pfam" id="PF00460"/>
    </source>
</evidence>
<organism evidence="4 5">
    <name type="scientific">Acetobacter peroxydans</name>
    <dbReference type="NCBI Taxonomy" id="104098"/>
    <lineage>
        <taxon>Bacteria</taxon>
        <taxon>Pseudomonadati</taxon>
        <taxon>Pseudomonadota</taxon>
        <taxon>Alphaproteobacteria</taxon>
        <taxon>Acetobacterales</taxon>
        <taxon>Acetobacteraceae</taxon>
        <taxon>Acetobacter</taxon>
    </lineage>
</organism>
<proteinExistence type="predicted"/>
<feature type="domain" description="Flagellar basal body rod protein N-terminal" evidence="3">
    <location>
        <begin position="22"/>
        <end position="48"/>
    </location>
</feature>
<dbReference type="Proteomes" id="UP000317730">
    <property type="component" value="Unassembled WGS sequence"/>
</dbReference>
<evidence type="ECO:0000256" key="1">
    <source>
        <dbReference type="ARBA" id="ARBA00004117"/>
    </source>
</evidence>
<dbReference type="GO" id="GO:0009425">
    <property type="term" value="C:bacterial-type flagellum basal body"/>
    <property type="evidence" value="ECO:0007669"/>
    <property type="project" value="UniProtKB-SubCell"/>
</dbReference>
<dbReference type="RefSeq" id="WP_141376456.1">
    <property type="nucleotide sequence ID" value="NZ_BAPL01000030.1"/>
</dbReference>
<comment type="subcellular location">
    <subcellularLocation>
        <location evidence="1">Bacterial flagellum basal body</location>
    </subcellularLocation>
</comment>
<gene>
    <name evidence="4" type="ORF">APE01nite_16490</name>
</gene>
<evidence type="ECO:0000256" key="2">
    <source>
        <dbReference type="SAM" id="MobiDB-lite"/>
    </source>
</evidence>
<comment type="caution">
    <text evidence="4">The sequence shown here is derived from an EMBL/GenBank/DDBJ whole genome shotgun (WGS) entry which is preliminary data.</text>
</comment>
<evidence type="ECO:0000313" key="4">
    <source>
        <dbReference type="EMBL" id="GEB85852.1"/>
    </source>
</evidence>
<keyword evidence="5" id="KW-1185">Reference proteome</keyword>
<feature type="region of interest" description="Disordered" evidence="2">
    <location>
        <begin position="76"/>
        <end position="96"/>
    </location>
</feature>
<name>A0A4Y3TVI2_9PROT</name>
<evidence type="ECO:0000313" key="5">
    <source>
        <dbReference type="Proteomes" id="UP000317730"/>
    </source>
</evidence>
<dbReference type="Pfam" id="PF00460">
    <property type="entry name" value="Flg_bb_rod"/>
    <property type="match status" value="1"/>
</dbReference>
<dbReference type="OrthoDB" id="9788334at2"/>